<dbReference type="EMBL" id="CARXXK010000002">
    <property type="protein sequence ID" value="CAI6352808.1"/>
    <property type="molecule type" value="Genomic_DNA"/>
</dbReference>
<protein>
    <recommendedName>
        <fullName evidence="5">DNA replication licensing factor MCM4-like</fullName>
    </recommendedName>
</protein>
<evidence type="ECO:0008006" key="5">
    <source>
        <dbReference type="Google" id="ProtNLM"/>
    </source>
</evidence>
<evidence type="ECO:0000313" key="3">
    <source>
        <dbReference type="EMBL" id="CAI6352808.1"/>
    </source>
</evidence>
<reference evidence="2 4" key="1">
    <citation type="submission" date="2023-01" db="EMBL/GenBank/DDBJ databases">
        <authorList>
            <person name="Whitehead M."/>
        </authorList>
    </citation>
    <scope>NUCLEOTIDE SEQUENCE [LARGE SCALE GENOMIC DNA]</scope>
</reference>
<evidence type="ECO:0000313" key="2">
    <source>
        <dbReference type="EMBL" id="CAI6342876.1"/>
    </source>
</evidence>
<evidence type="ECO:0000313" key="4">
    <source>
        <dbReference type="Proteomes" id="UP001160148"/>
    </source>
</evidence>
<gene>
    <name evidence="2" type="ORF">MEUPH1_LOCUS210</name>
    <name evidence="3" type="ORF">MEUPH1_LOCUS9006</name>
</gene>
<organism evidence="2 4">
    <name type="scientific">Macrosiphum euphorbiae</name>
    <name type="common">potato aphid</name>
    <dbReference type="NCBI Taxonomy" id="13131"/>
    <lineage>
        <taxon>Eukaryota</taxon>
        <taxon>Metazoa</taxon>
        <taxon>Ecdysozoa</taxon>
        <taxon>Arthropoda</taxon>
        <taxon>Hexapoda</taxon>
        <taxon>Insecta</taxon>
        <taxon>Pterygota</taxon>
        <taxon>Neoptera</taxon>
        <taxon>Paraneoptera</taxon>
        <taxon>Hemiptera</taxon>
        <taxon>Sternorrhyncha</taxon>
        <taxon>Aphidomorpha</taxon>
        <taxon>Aphidoidea</taxon>
        <taxon>Aphididae</taxon>
        <taxon>Macrosiphini</taxon>
        <taxon>Macrosiphum</taxon>
    </lineage>
</organism>
<dbReference type="AlphaFoldDB" id="A0AAV0VF92"/>
<proteinExistence type="predicted"/>
<sequence length="530" mass="58959">MSDKNTKGKPPFTKTLNKNITNTHSKTPSVKNIPTSHIKQIPIYSKSNSSKTNPSSNKSNSNVSVDNIDTLPPLPRSTPTSANTAALLITAAANQHDNLSISDNQNVIVFNDDNAQPHPVYSSESPTSFATITANEKTPSREQAIVFNSIDGIRQIEYILAIGKLILPRDIIFTSRISNNRFCIFFSSKEVLDTLLEKSKTISINEHTIPIRRLINPAKKITISNVCPSIPNIIILNALKNINISPVSQLNHIKAGINIAGYEHILSFRRQMFINQEDITKLPGSLVINFNQTSFRIFFTDDRITCFLCKEVGHTSASCKKQISHNSPIATVDDHTTELLEDIQLPELPPIDTTQPQSTMDWNQENNDIISSQPVANTKTSHVTMKTPITTQAKRPLSDTNTIKSPTSPTAPGSPMPFIQPEKKKAKTSRSRSNSLTSTDDNKINTSLEPTVAFFSDSENTSITLDQFKYFLENIRNPNINIYTLCDEINSNISDMLDLTEKIYPLITDRAMKSKIKILSNLLFKTLPPN</sequence>
<feature type="region of interest" description="Disordered" evidence="1">
    <location>
        <begin position="372"/>
        <end position="443"/>
    </location>
</feature>
<feature type="compositionally biased region" description="Low complexity" evidence="1">
    <location>
        <begin position="45"/>
        <end position="64"/>
    </location>
</feature>
<accession>A0AAV0VF92</accession>
<dbReference type="EMBL" id="CARXXK010000001">
    <property type="protein sequence ID" value="CAI6342876.1"/>
    <property type="molecule type" value="Genomic_DNA"/>
</dbReference>
<evidence type="ECO:0000256" key="1">
    <source>
        <dbReference type="SAM" id="MobiDB-lite"/>
    </source>
</evidence>
<keyword evidence="4" id="KW-1185">Reference proteome</keyword>
<comment type="caution">
    <text evidence="2">The sequence shown here is derived from an EMBL/GenBank/DDBJ whole genome shotgun (WGS) entry which is preliminary data.</text>
</comment>
<feature type="region of interest" description="Disordered" evidence="1">
    <location>
        <begin position="1"/>
        <end position="79"/>
    </location>
</feature>
<name>A0AAV0VF92_9HEMI</name>
<dbReference type="Proteomes" id="UP001160148">
    <property type="component" value="Unassembled WGS sequence"/>
</dbReference>
<feature type="compositionally biased region" description="Polar residues" evidence="1">
    <location>
        <begin position="14"/>
        <end position="38"/>
    </location>
</feature>
<feature type="compositionally biased region" description="Polar residues" evidence="1">
    <location>
        <begin position="372"/>
        <end position="411"/>
    </location>
</feature>